<proteinExistence type="predicted"/>
<keyword evidence="4" id="KW-1185">Reference proteome</keyword>
<evidence type="ECO:0000256" key="1">
    <source>
        <dbReference type="SAM" id="MobiDB-lite"/>
    </source>
</evidence>
<reference evidence="3 4" key="1">
    <citation type="journal article" date="2010" name="Nature">
        <title>The Ectocarpus genome and the independent evolution of multicellularity in brown algae.</title>
        <authorList>
            <person name="Cock J.M."/>
            <person name="Sterck L."/>
            <person name="Rouze P."/>
            <person name="Scornet D."/>
            <person name="Allen A.E."/>
            <person name="Amoutzias G."/>
            <person name="Anthouard V."/>
            <person name="Artiguenave F."/>
            <person name="Aury J.M."/>
            <person name="Badger J.H."/>
            <person name="Beszteri B."/>
            <person name="Billiau K."/>
            <person name="Bonnet E."/>
            <person name="Bothwell J.H."/>
            <person name="Bowler C."/>
            <person name="Boyen C."/>
            <person name="Brownlee C."/>
            <person name="Carrano C.J."/>
            <person name="Charrier B."/>
            <person name="Cho G.Y."/>
            <person name="Coelho S.M."/>
            <person name="Collen J."/>
            <person name="Corre E."/>
            <person name="Da Silva C."/>
            <person name="Delage L."/>
            <person name="Delaroque N."/>
            <person name="Dittami S.M."/>
            <person name="Doulbeau S."/>
            <person name="Elias M."/>
            <person name="Farnham G."/>
            <person name="Gachon C.M."/>
            <person name="Gschloessl B."/>
            <person name="Heesch S."/>
            <person name="Jabbari K."/>
            <person name="Jubin C."/>
            <person name="Kawai H."/>
            <person name="Kimura K."/>
            <person name="Kloareg B."/>
            <person name="Kupper F.C."/>
            <person name="Lang D."/>
            <person name="Le Bail A."/>
            <person name="Leblanc C."/>
            <person name="Lerouge P."/>
            <person name="Lohr M."/>
            <person name="Lopez P.J."/>
            <person name="Martens C."/>
            <person name="Maumus F."/>
            <person name="Michel G."/>
            <person name="Miranda-Saavedra D."/>
            <person name="Morales J."/>
            <person name="Moreau H."/>
            <person name="Motomura T."/>
            <person name="Nagasato C."/>
            <person name="Napoli C.A."/>
            <person name="Nelson D.R."/>
            <person name="Nyvall-Collen P."/>
            <person name="Peters A.F."/>
            <person name="Pommier C."/>
            <person name="Potin P."/>
            <person name="Poulain J."/>
            <person name="Quesneville H."/>
            <person name="Read B."/>
            <person name="Rensing S.A."/>
            <person name="Ritter A."/>
            <person name="Rousvoal S."/>
            <person name="Samanta M."/>
            <person name="Samson G."/>
            <person name="Schroeder D.C."/>
            <person name="Segurens B."/>
            <person name="Strittmatter M."/>
            <person name="Tonon T."/>
            <person name="Tregear J.W."/>
            <person name="Valentin K."/>
            <person name="von Dassow P."/>
            <person name="Yamagishi T."/>
            <person name="Van de Peer Y."/>
            <person name="Wincker P."/>
        </authorList>
    </citation>
    <scope>NUCLEOTIDE SEQUENCE [LARGE SCALE GENOMIC DNA]</scope>
    <source>
        <strain evidence="4">Ec32 / CCAP1310/4</strain>
    </source>
</reference>
<feature type="region of interest" description="Disordered" evidence="1">
    <location>
        <begin position="1"/>
        <end position="130"/>
    </location>
</feature>
<evidence type="ECO:0000313" key="4">
    <source>
        <dbReference type="Proteomes" id="UP000002630"/>
    </source>
</evidence>
<keyword evidence="2" id="KW-0812">Transmembrane</keyword>
<name>D7G5N4_ECTSI</name>
<accession>D7G5N4</accession>
<dbReference type="EMBL" id="FN649760">
    <property type="protein sequence ID" value="CBJ33886.1"/>
    <property type="molecule type" value="Genomic_DNA"/>
</dbReference>
<feature type="transmembrane region" description="Helical" evidence="2">
    <location>
        <begin position="162"/>
        <end position="183"/>
    </location>
</feature>
<dbReference type="Proteomes" id="UP000002630">
    <property type="component" value="Unassembled WGS sequence"/>
</dbReference>
<protein>
    <submittedName>
        <fullName evidence="3">Uncharacterized protein</fullName>
    </submittedName>
</protein>
<keyword evidence="2" id="KW-0472">Membrane</keyword>
<evidence type="ECO:0000256" key="2">
    <source>
        <dbReference type="SAM" id="Phobius"/>
    </source>
</evidence>
<dbReference type="AlphaFoldDB" id="D7G5N4"/>
<gene>
    <name evidence="3" type="ORF">Esi_0668_0006</name>
</gene>
<dbReference type="InParanoid" id="D7G5N4"/>
<feature type="transmembrane region" description="Helical" evidence="2">
    <location>
        <begin position="195"/>
        <end position="219"/>
    </location>
</feature>
<feature type="compositionally biased region" description="Acidic residues" evidence="1">
    <location>
        <begin position="1"/>
        <end position="21"/>
    </location>
</feature>
<feature type="compositionally biased region" description="Polar residues" evidence="1">
    <location>
        <begin position="52"/>
        <end position="74"/>
    </location>
</feature>
<evidence type="ECO:0000313" key="3">
    <source>
        <dbReference type="EMBL" id="CBJ33886.1"/>
    </source>
</evidence>
<feature type="compositionally biased region" description="Low complexity" evidence="1">
    <location>
        <begin position="91"/>
        <end position="130"/>
    </location>
</feature>
<keyword evidence="2" id="KW-1133">Transmembrane helix</keyword>
<organism evidence="3 4">
    <name type="scientific">Ectocarpus siliculosus</name>
    <name type="common">Brown alga</name>
    <name type="synonym">Conferva siliculosa</name>
    <dbReference type="NCBI Taxonomy" id="2880"/>
    <lineage>
        <taxon>Eukaryota</taxon>
        <taxon>Sar</taxon>
        <taxon>Stramenopiles</taxon>
        <taxon>Ochrophyta</taxon>
        <taxon>PX clade</taxon>
        <taxon>Phaeophyceae</taxon>
        <taxon>Ectocarpales</taxon>
        <taxon>Ectocarpaceae</taxon>
        <taxon>Ectocarpus</taxon>
    </lineage>
</organism>
<sequence length="221" mass="21914">MAVEDEAPNAEDPNVDDDVEADLSSVRNVSAGSDPSARASKSVVSGGGAGRQSTGAAPQGSSSQTVPAPSTRRQSAPPVTGAGSGSGGGSSSAAPAASSAATSSQITSRRTSGTFGEITPSRPAAASGFGSGAAPVAADAASGSGSSDREITITSAMTPAEAMAHVMVVFGGAAAGPIFIYMLQKHMEEHVERCVKVALTVRSLVIAMVVEYNVVLMLLKY</sequence>